<dbReference type="InterPro" id="IPR044230">
    <property type="entry name" value="GTF3C4"/>
</dbReference>
<feature type="domain" description="Transcription factor IIIC 90kDa subunit N-terminal" evidence="2">
    <location>
        <begin position="23"/>
        <end position="436"/>
    </location>
</feature>
<gene>
    <name evidence="3" type="ORF">DBV15_12273</name>
</gene>
<sequence length="739" mass="84135">METEELYSVSISPLVTNPFAIQWSPDNQISIITEKGVHVLQLEPSPMSPTPAFKFTRSFIYPPDTFPTCALKNETDILMGHLMRKDIYSLLMNDVITPKFDGATDKFPRIVKTAWSPKNLISPNQCVLAILTSAGAVDLLHKVSNNWYSICDVSSLHLKMIGGEIKTSLNICNFPKKLNNQSARIAKRIKELQACSMTWGELSKTGETSFAYFPVAYCSGDILIWRVPRISNFTKSLELVFVGTIYLNDALKANVLCWITINVNEHLIIVGYFDGRICGIKLTDRDNIVKTISVEKYVNPDHVAVNYLYMIPRDKSDIKILAAKGSFLLLLCINSAGELKNIRHLHVQEFTITGIIPIVAQQFLITTQDSHTFVVDTQSNDLVNISIKSHLPQTRVQYLGLAYSPNKIMFTSITSPNTVYDHLVMREPSTMHIFTLRGAICDPLSIINNSTNLGSIWDCMEVLRLKAAKANDPCAVLCPIPKKLEPLSLYKLQISMWMTVIRSVCTTKKPMPNMDHVRECKITEALPLIFLHSACAYLENLIKKNTLSEDQMSAVFLLRRYLEIYQGIDEDTKNEDINQRIREILNTTTYYPNQIEKCNLCGEIIDGWHVRSCPRGHKLPRCCTTLLQITLLEYRVCQICNQIFHPCLEDMYEEPQCQFCDIPILRNSYDFDAENSELYGRNLSLSRIADTTESSRDPELEEPSDKQKRSKWDTSHTYSVIVNDDDDESGRITEKWEEF</sequence>
<comment type="caution">
    <text evidence="3">The sequence shown here is derived from an EMBL/GenBank/DDBJ whole genome shotgun (WGS) entry which is preliminary data.</text>
</comment>
<dbReference type="GO" id="GO:0000127">
    <property type="term" value="C:transcription factor TFIIIC complex"/>
    <property type="evidence" value="ECO:0007669"/>
    <property type="project" value="InterPro"/>
</dbReference>
<evidence type="ECO:0000313" key="4">
    <source>
        <dbReference type="Proteomes" id="UP000310200"/>
    </source>
</evidence>
<feature type="compositionally biased region" description="Basic and acidic residues" evidence="1">
    <location>
        <begin position="693"/>
        <end position="713"/>
    </location>
</feature>
<name>A0A4S2KIV4_9HYME</name>
<evidence type="ECO:0000256" key="1">
    <source>
        <dbReference type="SAM" id="MobiDB-lite"/>
    </source>
</evidence>
<dbReference type="AlphaFoldDB" id="A0A4S2KIV4"/>
<dbReference type="Pfam" id="PF12657">
    <property type="entry name" value="TFIIIC_delta"/>
    <property type="match status" value="1"/>
</dbReference>
<dbReference type="GO" id="GO:0004402">
    <property type="term" value="F:histone acetyltransferase activity"/>
    <property type="evidence" value="ECO:0007669"/>
    <property type="project" value="InterPro"/>
</dbReference>
<proteinExistence type="predicted"/>
<reference evidence="3 4" key="1">
    <citation type="journal article" date="2019" name="Philos. Trans. R. Soc. Lond., B, Biol. Sci.">
        <title>Ant behaviour and brain gene expression of defending hosts depend on the ecological success of the intruding social parasite.</title>
        <authorList>
            <person name="Kaur R."/>
            <person name="Stoldt M."/>
            <person name="Jongepier E."/>
            <person name="Feldmeyer B."/>
            <person name="Menzel F."/>
            <person name="Bornberg-Bauer E."/>
            <person name="Foitzik S."/>
        </authorList>
    </citation>
    <scope>NUCLEOTIDE SEQUENCE [LARGE SCALE GENOMIC DNA]</scope>
    <source>
        <tissue evidence="3">Whole body</tissue>
    </source>
</reference>
<dbReference type="GO" id="GO:0006384">
    <property type="term" value="P:transcription initiation at RNA polymerase III promoter"/>
    <property type="evidence" value="ECO:0007669"/>
    <property type="project" value="InterPro"/>
</dbReference>
<evidence type="ECO:0000313" key="3">
    <source>
        <dbReference type="EMBL" id="TGZ49046.1"/>
    </source>
</evidence>
<dbReference type="PANTHER" id="PTHR15496:SF2">
    <property type="entry name" value="GENERAL TRANSCRIPTION FACTOR 3C POLYPEPTIDE 4"/>
    <property type="match status" value="1"/>
</dbReference>
<dbReference type="PANTHER" id="PTHR15496">
    <property type="entry name" value="GENERAL TRANSCRIPTION FACTOR 3C POLYPEPTIDE 4 FAMILY"/>
    <property type="match status" value="1"/>
</dbReference>
<accession>A0A4S2KIV4</accession>
<keyword evidence="4" id="KW-1185">Reference proteome</keyword>
<dbReference type="STRING" id="300112.A0A4S2KIV4"/>
<protein>
    <recommendedName>
        <fullName evidence="2">Transcription factor IIIC 90kDa subunit N-terminal domain-containing protein</fullName>
    </recommendedName>
</protein>
<dbReference type="Proteomes" id="UP000310200">
    <property type="component" value="Unassembled WGS sequence"/>
</dbReference>
<dbReference type="EMBL" id="QBLH01002243">
    <property type="protein sequence ID" value="TGZ49046.1"/>
    <property type="molecule type" value="Genomic_DNA"/>
</dbReference>
<dbReference type="InterPro" id="IPR024761">
    <property type="entry name" value="TFIIIC_delta_N"/>
</dbReference>
<feature type="region of interest" description="Disordered" evidence="1">
    <location>
        <begin position="690"/>
        <end position="713"/>
    </location>
</feature>
<evidence type="ECO:0000259" key="2">
    <source>
        <dbReference type="Pfam" id="PF12657"/>
    </source>
</evidence>
<organism evidence="3 4">
    <name type="scientific">Temnothorax longispinosus</name>
    <dbReference type="NCBI Taxonomy" id="300112"/>
    <lineage>
        <taxon>Eukaryota</taxon>
        <taxon>Metazoa</taxon>
        <taxon>Ecdysozoa</taxon>
        <taxon>Arthropoda</taxon>
        <taxon>Hexapoda</taxon>
        <taxon>Insecta</taxon>
        <taxon>Pterygota</taxon>
        <taxon>Neoptera</taxon>
        <taxon>Endopterygota</taxon>
        <taxon>Hymenoptera</taxon>
        <taxon>Apocrita</taxon>
        <taxon>Aculeata</taxon>
        <taxon>Formicoidea</taxon>
        <taxon>Formicidae</taxon>
        <taxon>Myrmicinae</taxon>
        <taxon>Temnothorax</taxon>
    </lineage>
</organism>